<evidence type="ECO:0000256" key="1">
    <source>
        <dbReference type="SAM" id="Coils"/>
    </source>
</evidence>
<name>A0ABQ8FKN0_9FUNG</name>
<reference evidence="3 4" key="1">
    <citation type="submission" date="2021-02" db="EMBL/GenBank/DDBJ databases">
        <title>Variation within the Batrachochytrium salamandrivorans European outbreak.</title>
        <authorList>
            <person name="Kelly M."/>
            <person name="Pasmans F."/>
            <person name="Shea T.P."/>
            <person name="Munoz J.F."/>
            <person name="Carranza S."/>
            <person name="Cuomo C.A."/>
            <person name="Martel A."/>
        </authorList>
    </citation>
    <scope>NUCLEOTIDE SEQUENCE [LARGE SCALE GENOMIC DNA]</scope>
    <source>
        <strain evidence="3 4">AMFP18/2</strain>
    </source>
</reference>
<proteinExistence type="predicted"/>
<protein>
    <submittedName>
        <fullName evidence="3">Uncharacterized protein</fullName>
    </submittedName>
</protein>
<organism evidence="3 4">
    <name type="scientific">Batrachochytrium salamandrivorans</name>
    <dbReference type="NCBI Taxonomy" id="1357716"/>
    <lineage>
        <taxon>Eukaryota</taxon>
        <taxon>Fungi</taxon>
        <taxon>Fungi incertae sedis</taxon>
        <taxon>Chytridiomycota</taxon>
        <taxon>Chytridiomycota incertae sedis</taxon>
        <taxon>Chytridiomycetes</taxon>
        <taxon>Rhizophydiales</taxon>
        <taxon>Rhizophydiales incertae sedis</taxon>
        <taxon>Batrachochytrium</taxon>
    </lineage>
</organism>
<evidence type="ECO:0000313" key="3">
    <source>
        <dbReference type="EMBL" id="KAH6599911.1"/>
    </source>
</evidence>
<feature type="chain" id="PRO_5047323231" evidence="2">
    <location>
        <begin position="19"/>
        <end position="270"/>
    </location>
</feature>
<feature type="signal peptide" evidence="2">
    <location>
        <begin position="1"/>
        <end position="18"/>
    </location>
</feature>
<evidence type="ECO:0000313" key="4">
    <source>
        <dbReference type="Proteomes" id="UP001648503"/>
    </source>
</evidence>
<gene>
    <name evidence="3" type="ORF">BASA50_002685</name>
</gene>
<keyword evidence="1" id="KW-0175">Coiled coil</keyword>
<evidence type="ECO:0000256" key="2">
    <source>
        <dbReference type="SAM" id="SignalP"/>
    </source>
</evidence>
<accession>A0ABQ8FKN0</accession>
<feature type="coiled-coil region" evidence="1">
    <location>
        <begin position="62"/>
        <end position="141"/>
    </location>
</feature>
<dbReference type="EMBL" id="JAFCIX010000055">
    <property type="protein sequence ID" value="KAH6599911.1"/>
    <property type="molecule type" value="Genomic_DNA"/>
</dbReference>
<comment type="caution">
    <text evidence="3">The sequence shown here is derived from an EMBL/GenBank/DDBJ whole genome shotgun (WGS) entry which is preliminary data.</text>
</comment>
<dbReference type="Proteomes" id="UP001648503">
    <property type="component" value="Unassembled WGS sequence"/>
</dbReference>
<keyword evidence="4" id="KW-1185">Reference proteome</keyword>
<keyword evidence="2" id="KW-0732">Signal</keyword>
<sequence length="270" mass="31354">MKLISFAVISLLAITVSAQVLPSTSSVEYTLQHDQYDVDEKLAELRAAYKTEMEKDLKLEDFWLAKREVEELRLEVQRLKDAMKRKGITKVEKLDTRKLYISAHDELQQAYATVFAKKKDLEKAKEKCDNAKIELHTIEENQRRIKEHNAIRQNQVEISPCSYYSIDILKIQSDEVCKNAKSLATYNKKIKTGVSEPDTVMHKTKSSIKSTHPKAHRNSHDPHQELMKEIRFAQRHCSYIKNLHRDLTRQSLGLRVGRTCQSFVQRLGMN</sequence>